<comment type="caution">
    <text evidence="4">The sequence shown here is derived from an EMBL/GenBank/DDBJ whole genome shotgun (WGS) entry which is preliminary data.</text>
</comment>
<dbReference type="RefSeq" id="WP_003082355.1">
    <property type="nucleotide sequence ID" value="NZ_AEUW02000001.1"/>
</dbReference>
<evidence type="ECO:0008006" key="6">
    <source>
        <dbReference type="Google" id="ProtNLM"/>
    </source>
</evidence>
<dbReference type="OrthoDB" id="411368at2"/>
<dbReference type="STRING" id="764298.STRMA_1790"/>
<dbReference type="eggNOG" id="COG4720">
    <property type="taxonomic scope" value="Bacteria"/>
</dbReference>
<evidence type="ECO:0000256" key="1">
    <source>
        <dbReference type="ARBA" id="ARBA00022692"/>
    </source>
</evidence>
<dbReference type="EMBL" id="AEUW02000001">
    <property type="protein sequence ID" value="EHJ53317.1"/>
    <property type="molecule type" value="Genomic_DNA"/>
</dbReference>
<feature type="transmembrane region" description="Helical" evidence="3">
    <location>
        <begin position="97"/>
        <end position="120"/>
    </location>
</feature>
<dbReference type="PANTHER" id="PTHR37815">
    <property type="entry name" value="UPF0397 PROTEIN BC_2624-RELATED"/>
    <property type="match status" value="1"/>
</dbReference>
<evidence type="ECO:0000256" key="2">
    <source>
        <dbReference type="ARBA" id="ARBA00022989"/>
    </source>
</evidence>
<evidence type="ECO:0000313" key="5">
    <source>
        <dbReference type="Proteomes" id="UP000003573"/>
    </source>
</evidence>
<keyword evidence="1 3" id="KW-0812">Transmembrane</keyword>
<dbReference type="Gene3D" id="1.10.1760.20">
    <property type="match status" value="1"/>
</dbReference>
<dbReference type="Pfam" id="PF07155">
    <property type="entry name" value="ECF-ribofla_trS"/>
    <property type="match status" value="1"/>
</dbReference>
<organism evidence="4 5">
    <name type="scientific">Streptococcus macacae NCTC 11558</name>
    <dbReference type="NCBI Taxonomy" id="764298"/>
    <lineage>
        <taxon>Bacteria</taxon>
        <taxon>Bacillati</taxon>
        <taxon>Bacillota</taxon>
        <taxon>Bacilli</taxon>
        <taxon>Lactobacillales</taxon>
        <taxon>Streptococcaceae</taxon>
        <taxon>Streptococcus</taxon>
    </lineage>
</organism>
<dbReference type="AlphaFoldDB" id="G5JV80"/>
<reference evidence="4 5" key="1">
    <citation type="journal article" date="2014" name="Int. J. Syst. Evol. Microbiol.">
        <title>Phylogenomics and the dynamic genome evolution of the genus Streptococcus.</title>
        <authorList>
            <consortium name="The Broad Institute Genome Sequencing Platform"/>
            <person name="Richards V.P."/>
            <person name="Palmer S.R."/>
            <person name="Pavinski Bitar P.D."/>
            <person name="Qin X."/>
            <person name="Weinstock G.M."/>
            <person name="Highlander S.K."/>
            <person name="Town C.D."/>
            <person name="Burne R.A."/>
            <person name="Stanhope M.J."/>
        </authorList>
    </citation>
    <scope>NUCLEOTIDE SEQUENCE [LARGE SCALE GENOMIC DNA]</scope>
    <source>
        <strain evidence="4 5">NCTC 11558</strain>
    </source>
</reference>
<keyword evidence="2 3" id="KW-1133">Transmembrane helix</keyword>
<dbReference type="Proteomes" id="UP000003573">
    <property type="component" value="Unassembled WGS sequence"/>
</dbReference>
<dbReference type="GO" id="GO:0016020">
    <property type="term" value="C:membrane"/>
    <property type="evidence" value="ECO:0007669"/>
    <property type="project" value="InterPro"/>
</dbReference>
<accession>G5JV80</accession>
<sequence length="154" mass="16524">MKRNNLQTITLLAILAALSVVFGLFVKIPTPTGFLTLLDAGIYFTAFYLGAKEAAFVGALAGFLIDLISGYPNWMFISLVAHGSQGYFAGWTGKKQILGLLLASLAMIGIYLICSIPMYGLGASIAGVWGNVLQNFFGMVVGYTLNLAYKRVNP</sequence>
<keyword evidence="3" id="KW-0472">Membrane</keyword>
<proteinExistence type="predicted"/>
<feature type="transmembrane region" description="Helical" evidence="3">
    <location>
        <begin position="6"/>
        <end position="26"/>
    </location>
</feature>
<gene>
    <name evidence="4" type="ORF">STRMA_1790</name>
</gene>
<feature type="transmembrane region" description="Helical" evidence="3">
    <location>
        <begin position="56"/>
        <end position="76"/>
    </location>
</feature>
<evidence type="ECO:0000313" key="4">
    <source>
        <dbReference type="EMBL" id="EHJ53317.1"/>
    </source>
</evidence>
<evidence type="ECO:0000256" key="3">
    <source>
        <dbReference type="SAM" id="Phobius"/>
    </source>
</evidence>
<protein>
    <recommendedName>
        <fullName evidence="6">ECF-type riboflavin transporter, S component</fullName>
    </recommendedName>
</protein>
<dbReference type="PANTHER" id="PTHR37815:SF3">
    <property type="entry name" value="UPF0397 PROTEIN SPR0429"/>
    <property type="match status" value="1"/>
</dbReference>
<feature type="transmembrane region" description="Helical" evidence="3">
    <location>
        <begin position="132"/>
        <end position="149"/>
    </location>
</feature>
<keyword evidence="5" id="KW-1185">Reference proteome</keyword>
<name>G5JV80_9STRE</name>
<dbReference type="InterPro" id="IPR009825">
    <property type="entry name" value="ECF_substrate-spec-like"/>
</dbReference>